<dbReference type="RefSeq" id="WP_098803226.1">
    <property type="nucleotide sequence ID" value="NZ_NUTL01000086.1"/>
</dbReference>
<comment type="caution">
    <text evidence="1">The sequence shown here is derived from an EMBL/GenBank/DDBJ whole genome shotgun (WGS) entry which is preliminary data.</text>
</comment>
<proteinExistence type="predicted"/>
<sequence>MILQFKFKVSTVFDTWPCEEIIVASTEKKAKYEYFQNLKHKFVTMNVHEFTKFVRCENLGLADINPSLREEEQFKRMCKKRRIPFAYIGMKVQVLGRMGKIIGNCKSNLLVVFDGGMEIYNCDPRFEIAYFNKSGRIIKDTRKGVYVG</sequence>
<dbReference type="Proteomes" id="UP000221918">
    <property type="component" value="Unassembled WGS sequence"/>
</dbReference>
<name>A0ABD6T2J2_9BACI</name>
<gene>
    <name evidence="1" type="ORF">COF81_19720</name>
</gene>
<reference evidence="1 2" key="1">
    <citation type="submission" date="2017-09" db="EMBL/GenBank/DDBJ databases">
        <title>Large-scale bioinformatics analysis of Bacillus genomes uncovers conserved roles of natural products in bacterial physiology.</title>
        <authorList>
            <consortium name="Agbiome Team Llc"/>
            <person name="Bleich R.M."/>
            <person name="Grubbs K.J."/>
            <person name="Santa Maria K.C."/>
            <person name="Allen S.E."/>
            <person name="Farag S."/>
            <person name="Shank E.A."/>
            <person name="Bowers A."/>
        </authorList>
    </citation>
    <scope>NUCLEOTIDE SEQUENCE [LARGE SCALE GENOMIC DNA]</scope>
    <source>
        <strain evidence="1 2">AFS037265</strain>
    </source>
</reference>
<organism evidence="1 2">
    <name type="scientific">Bacillus pseudomycoides</name>
    <dbReference type="NCBI Taxonomy" id="64104"/>
    <lineage>
        <taxon>Bacteria</taxon>
        <taxon>Bacillati</taxon>
        <taxon>Bacillota</taxon>
        <taxon>Bacilli</taxon>
        <taxon>Bacillales</taxon>
        <taxon>Bacillaceae</taxon>
        <taxon>Bacillus</taxon>
        <taxon>Bacillus cereus group</taxon>
    </lineage>
</organism>
<evidence type="ECO:0000313" key="2">
    <source>
        <dbReference type="Proteomes" id="UP000221918"/>
    </source>
</evidence>
<accession>A0ABD6T2J2</accession>
<dbReference type="EMBL" id="NUTL01000086">
    <property type="protein sequence ID" value="PHE92487.1"/>
    <property type="molecule type" value="Genomic_DNA"/>
</dbReference>
<evidence type="ECO:0000313" key="1">
    <source>
        <dbReference type="EMBL" id="PHE92487.1"/>
    </source>
</evidence>
<protein>
    <submittedName>
        <fullName evidence="1">MFS transporter</fullName>
    </submittedName>
</protein>
<dbReference type="AlphaFoldDB" id="A0ABD6T2J2"/>